<dbReference type="Proteomes" id="UP000654918">
    <property type="component" value="Unassembled WGS sequence"/>
</dbReference>
<accession>A0A8H6K6C8</accession>
<evidence type="ECO:0000256" key="3">
    <source>
        <dbReference type="ARBA" id="ARBA00023002"/>
    </source>
</evidence>
<name>A0A8H6K6C8_9PEZI</name>
<dbReference type="Gene3D" id="3.40.50.720">
    <property type="entry name" value="NAD(P)-binding Rossmann-like Domain"/>
    <property type="match status" value="1"/>
</dbReference>
<dbReference type="SUPFAM" id="SSF51735">
    <property type="entry name" value="NAD(P)-binding Rossmann-fold domains"/>
    <property type="match status" value="1"/>
</dbReference>
<dbReference type="InterPro" id="IPR020904">
    <property type="entry name" value="Sc_DH/Rdtase_CS"/>
</dbReference>
<organism evidence="4 5">
    <name type="scientific">Colletotrichum plurivorum</name>
    <dbReference type="NCBI Taxonomy" id="2175906"/>
    <lineage>
        <taxon>Eukaryota</taxon>
        <taxon>Fungi</taxon>
        <taxon>Dikarya</taxon>
        <taxon>Ascomycota</taxon>
        <taxon>Pezizomycotina</taxon>
        <taxon>Sordariomycetes</taxon>
        <taxon>Hypocreomycetidae</taxon>
        <taxon>Glomerellales</taxon>
        <taxon>Glomerellaceae</taxon>
        <taxon>Colletotrichum</taxon>
        <taxon>Colletotrichum orchidearum species complex</taxon>
    </lineage>
</organism>
<dbReference type="PANTHER" id="PTHR24321:SF8">
    <property type="entry name" value="ESTRADIOL 17-BETA-DEHYDROGENASE 8-RELATED"/>
    <property type="match status" value="1"/>
</dbReference>
<dbReference type="CDD" id="cd05233">
    <property type="entry name" value="SDR_c"/>
    <property type="match status" value="1"/>
</dbReference>
<protein>
    <submittedName>
        <fullName evidence="4">Uncharacterized protein</fullName>
    </submittedName>
</protein>
<keyword evidence="2" id="KW-0521">NADP</keyword>
<proteinExistence type="inferred from homology"/>
<evidence type="ECO:0000256" key="2">
    <source>
        <dbReference type="ARBA" id="ARBA00022857"/>
    </source>
</evidence>
<dbReference type="PRINTS" id="PR00080">
    <property type="entry name" value="SDRFAMILY"/>
</dbReference>
<evidence type="ECO:0000256" key="1">
    <source>
        <dbReference type="ARBA" id="ARBA00006484"/>
    </source>
</evidence>
<evidence type="ECO:0000313" key="4">
    <source>
        <dbReference type="EMBL" id="KAF6825607.1"/>
    </source>
</evidence>
<dbReference type="AlphaFoldDB" id="A0A8H6K6C8"/>
<dbReference type="PROSITE" id="PS00061">
    <property type="entry name" value="ADH_SHORT"/>
    <property type="match status" value="1"/>
</dbReference>
<dbReference type="FunFam" id="3.40.50.720:FF:000084">
    <property type="entry name" value="Short-chain dehydrogenase reductase"/>
    <property type="match status" value="1"/>
</dbReference>
<gene>
    <name evidence="4" type="ORF">CPLU01_10185</name>
</gene>
<dbReference type="EMBL" id="WIGO01000170">
    <property type="protein sequence ID" value="KAF6825607.1"/>
    <property type="molecule type" value="Genomic_DNA"/>
</dbReference>
<dbReference type="InterPro" id="IPR002347">
    <property type="entry name" value="SDR_fam"/>
</dbReference>
<keyword evidence="3" id="KW-0560">Oxidoreductase</keyword>
<dbReference type="Pfam" id="PF13561">
    <property type="entry name" value="adh_short_C2"/>
    <property type="match status" value="1"/>
</dbReference>
<keyword evidence="5" id="KW-1185">Reference proteome</keyword>
<sequence length="264" mass="27204">MSSPQTETKTPTFKGKTIAITGAASGIGLATAKNLASLGARVSISDVDESNLNLLAAELSSLYGDENIHSSVVDVSSRTAVESWISAAVEKLGPLDGAANCAGVLGKQGNRASLLELEDEEWDFVMGVNARGILNAMRAQIPVLRDGGKGGSIVNVGSVSGLYGLEFHGAYTASKHAVVGLSKTAAREFGRRGVRVNVVCPGAIDTPILRKSLETAATGAVLPPPLVERVGQPEEVSSIITFLLSDAASYITGQAMLVDGGMLP</sequence>
<dbReference type="PANTHER" id="PTHR24321">
    <property type="entry name" value="DEHYDROGENASES, SHORT CHAIN"/>
    <property type="match status" value="1"/>
</dbReference>
<comment type="similarity">
    <text evidence="1">Belongs to the short-chain dehydrogenases/reductases (SDR) family.</text>
</comment>
<comment type="caution">
    <text evidence="4">The sequence shown here is derived from an EMBL/GenBank/DDBJ whole genome shotgun (WGS) entry which is preliminary data.</text>
</comment>
<dbReference type="GO" id="GO:0016491">
    <property type="term" value="F:oxidoreductase activity"/>
    <property type="evidence" value="ECO:0007669"/>
    <property type="project" value="UniProtKB-KW"/>
</dbReference>
<evidence type="ECO:0000313" key="5">
    <source>
        <dbReference type="Proteomes" id="UP000654918"/>
    </source>
</evidence>
<dbReference type="InterPro" id="IPR036291">
    <property type="entry name" value="NAD(P)-bd_dom_sf"/>
</dbReference>
<dbReference type="PRINTS" id="PR00081">
    <property type="entry name" value="GDHRDH"/>
</dbReference>
<reference evidence="4" key="1">
    <citation type="journal article" date="2020" name="Phytopathology">
        <title>Genome Sequence Resources of Colletotrichum truncatum, C. plurivorum, C. musicola, and C. sojae: Four Species Pathogenic to Soybean (Glycine max).</title>
        <authorList>
            <person name="Rogerio F."/>
            <person name="Boufleur T.R."/>
            <person name="Ciampi-Guillardi M."/>
            <person name="Sukno S.A."/>
            <person name="Thon M.R."/>
            <person name="Massola Junior N.S."/>
            <person name="Baroncelli R."/>
        </authorList>
    </citation>
    <scope>NUCLEOTIDE SEQUENCE</scope>
    <source>
        <strain evidence="4">LFN00145</strain>
    </source>
</reference>